<name>A0A210PF92_MIZYE</name>
<dbReference type="Gene3D" id="1.20.140.150">
    <property type="match status" value="1"/>
</dbReference>
<keyword evidence="2" id="KW-1133">Transmembrane helix</keyword>
<dbReference type="Proteomes" id="UP000242188">
    <property type="component" value="Unassembled WGS sequence"/>
</dbReference>
<dbReference type="OrthoDB" id="6095590at2759"/>
<evidence type="ECO:0000313" key="3">
    <source>
        <dbReference type="EMBL" id="OWF35154.1"/>
    </source>
</evidence>
<feature type="region of interest" description="Disordered" evidence="1">
    <location>
        <begin position="356"/>
        <end position="381"/>
    </location>
</feature>
<dbReference type="AlphaFoldDB" id="A0A210PF92"/>
<dbReference type="EMBL" id="NEDP02076739">
    <property type="protein sequence ID" value="OWF35154.1"/>
    <property type="molecule type" value="Genomic_DNA"/>
</dbReference>
<evidence type="ECO:0000313" key="4">
    <source>
        <dbReference type="Proteomes" id="UP000242188"/>
    </source>
</evidence>
<keyword evidence="4" id="KW-1185">Reference proteome</keyword>
<feature type="transmembrane region" description="Helical" evidence="2">
    <location>
        <begin position="296"/>
        <end position="327"/>
    </location>
</feature>
<organism evidence="3 4">
    <name type="scientific">Mizuhopecten yessoensis</name>
    <name type="common">Japanese scallop</name>
    <name type="synonym">Patinopecten yessoensis</name>
    <dbReference type="NCBI Taxonomy" id="6573"/>
    <lineage>
        <taxon>Eukaryota</taxon>
        <taxon>Metazoa</taxon>
        <taxon>Spiralia</taxon>
        <taxon>Lophotrochozoa</taxon>
        <taxon>Mollusca</taxon>
        <taxon>Bivalvia</taxon>
        <taxon>Autobranchia</taxon>
        <taxon>Pteriomorphia</taxon>
        <taxon>Pectinida</taxon>
        <taxon>Pectinoidea</taxon>
        <taxon>Pectinidae</taxon>
        <taxon>Mizuhopecten</taxon>
    </lineage>
</organism>
<evidence type="ECO:0000256" key="1">
    <source>
        <dbReference type="SAM" id="MobiDB-lite"/>
    </source>
</evidence>
<feature type="transmembrane region" description="Helical" evidence="2">
    <location>
        <begin position="255"/>
        <end position="276"/>
    </location>
</feature>
<feature type="transmembrane region" description="Helical" evidence="2">
    <location>
        <begin position="79"/>
        <end position="101"/>
    </location>
</feature>
<feature type="compositionally biased region" description="Basic and acidic residues" evidence="1">
    <location>
        <begin position="127"/>
        <end position="144"/>
    </location>
</feature>
<proteinExistence type="predicted"/>
<evidence type="ECO:0000256" key="2">
    <source>
        <dbReference type="SAM" id="Phobius"/>
    </source>
</evidence>
<feature type="transmembrane region" description="Helical" evidence="2">
    <location>
        <begin position="225"/>
        <end position="243"/>
    </location>
</feature>
<comment type="caution">
    <text evidence="3">The sequence shown here is derived from an EMBL/GenBank/DDBJ whole genome shotgun (WGS) entry which is preliminary data.</text>
</comment>
<sequence>MVNKLTTTVKNRVYVTRLYRCVTHLTTQVIYGLYFHPGSIISGFHIYINKEVARFSERSIHRQFIVDSCDMAILRRHKVLLGLSVIGVILLIGAFTSPGWFRIRYVSTGPGDGWENHLSGKGPIAMTKRESDPERRRQHQRDSEVPPLEDKFVYISAGLWYFMTCVEYVGDDWNTIEKCHYSTYCHASHAADHLPEVMRGVGLESVYMNIGEMARFGLLEFQVEGAIGMFCAIVGMIAGFWYVRGHFTKRGAGLTTFIFHIIAGVLFAVIFGKVITMYKMAIMTVTQFYDYDTDFIYLYMAIPYPLLIVSLGSVIILGVSLVFLIILSKGPRKHIDLIKATGKGPGVPFGMISPPGYQPFPGHADLPPTKENGPLPEKEPL</sequence>
<feature type="region of interest" description="Disordered" evidence="1">
    <location>
        <begin position="116"/>
        <end position="144"/>
    </location>
</feature>
<reference evidence="3 4" key="1">
    <citation type="journal article" date="2017" name="Nat. Ecol. Evol.">
        <title>Scallop genome provides insights into evolution of bilaterian karyotype and development.</title>
        <authorList>
            <person name="Wang S."/>
            <person name="Zhang J."/>
            <person name="Jiao W."/>
            <person name="Li J."/>
            <person name="Xun X."/>
            <person name="Sun Y."/>
            <person name="Guo X."/>
            <person name="Huan P."/>
            <person name="Dong B."/>
            <person name="Zhang L."/>
            <person name="Hu X."/>
            <person name="Sun X."/>
            <person name="Wang J."/>
            <person name="Zhao C."/>
            <person name="Wang Y."/>
            <person name="Wang D."/>
            <person name="Huang X."/>
            <person name="Wang R."/>
            <person name="Lv J."/>
            <person name="Li Y."/>
            <person name="Zhang Z."/>
            <person name="Liu B."/>
            <person name="Lu W."/>
            <person name="Hui Y."/>
            <person name="Liang J."/>
            <person name="Zhou Z."/>
            <person name="Hou R."/>
            <person name="Li X."/>
            <person name="Liu Y."/>
            <person name="Li H."/>
            <person name="Ning X."/>
            <person name="Lin Y."/>
            <person name="Zhao L."/>
            <person name="Xing Q."/>
            <person name="Dou J."/>
            <person name="Li Y."/>
            <person name="Mao J."/>
            <person name="Guo H."/>
            <person name="Dou H."/>
            <person name="Li T."/>
            <person name="Mu C."/>
            <person name="Jiang W."/>
            <person name="Fu Q."/>
            <person name="Fu X."/>
            <person name="Miao Y."/>
            <person name="Liu J."/>
            <person name="Yu Q."/>
            <person name="Li R."/>
            <person name="Liao H."/>
            <person name="Li X."/>
            <person name="Kong Y."/>
            <person name="Jiang Z."/>
            <person name="Chourrout D."/>
            <person name="Li R."/>
            <person name="Bao Z."/>
        </authorList>
    </citation>
    <scope>NUCLEOTIDE SEQUENCE [LARGE SCALE GENOMIC DNA]</scope>
    <source>
        <strain evidence="3 4">PY_sf001</strain>
    </source>
</reference>
<gene>
    <name evidence="3" type="ORF">KP79_PYT05411</name>
</gene>
<keyword evidence="2" id="KW-0812">Transmembrane</keyword>
<accession>A0A210PF92</accession>
<protein>
    <submittedName>
        <fullName evidence="3">Uncharacterized protein</fullName>
    </submittedName>
</protein>
<keyword evidence="2" id="KW-0472">Membrane</keyword>